<evidence type="ECO:0000313" key="3">
    <source>
        <dbReference type="Proteomes" id="UP000748531"/>
    </source>
</evidence>
<dbReference type="InterPro" id="IPR035940">
    <property type="entry name" value="CAP_sf"/>
</dbReference>
<gene>
    <name evidence="2" type="ORF">PHET_05798</name>
</gene>
<evidence type="ECO:0000313" key="2">
    <source>
        <dbReference type="EMBL" id="KAF5396820.1"/>
    </source>
</evidence>
<evidence type="ECO:0000256" key="1">
    <source>
        <dbReference type="SAM" id="SignalP"/>
    </source>
</evidence>
<sequence length="128" mass="15212">MNAWTIVLCFLFDVEGDLTLLDHKKTLCICNAIREEHFHCLPPKDASYTQLKWNSTLEYYAGVYARQMCLAHLNIPMDLYFLKNKNVTSVWSRLNNIDDFHRELWNTRNYYSNPDKTLLDEHFFSLVS</sequence>
<feature type="signal peptide" evidence="1">
    <location>
        <begin position="1"/>
        <end position="16"/>
    </location>
</feature>
<feature type="chain" id="PRO_5035325007" evidence="1">
    <location>
        <begin position="17"/>
        <end position="128"/>
    </location>
</feature>
<comment type="caution">
    <text evidence="2">The sequence shown here is derived from an EMBL/GenBank/DDBJ whole genome shotgun (WGS) entry which is preliminary data.</text>
</comment>
<reference evidence="2" key="1">
    <citation type="submission" date="2019-05" db="EMBL/GenBank/DDBJ databases">
        <title>Annotation for the trematode Paragonimus heterotremus.</title>
        <authorList>
            <person name="Choi Y.-J."/>
        </authorList>
    </citation>
    <scope>NUCLEOTIDE SEQUENCE</scope>
    <source>
        <strain evidence="2">LC</strain>
    </source>
</reference>
<dbReference type="OrthoDB" id="10294093at2759"/>
<accession>A0A8J4WN62</accession>
<protein>
    <submittedName>
        <fullName evidence="2">Uncharacterized protein</fullName>
    </submittedName>
</protein>
<dbReference type="AlphaFoldDB" id="A0A8J4WN62"/>
<proteinExistence type="predicted"/>
<name>A0A8J4WN62_9TREM</name>
<dbReference type="EMBL" id="LUCH01007291">
    <property type="protein sequence ID" value="KAF5396820.1"/>
    <property type="molecule type" value="Genomic_DNA"/>
</dbReference>
<dbReference type="SUPFAM" id="SSF55797">
    <property type="entry name" value="PR-1-like"/>
    <property type="match status" value="1"/>
</dbReference>
<keyword evidence="3" id="KW-1185">Reference proteome</keyword>
<organism evidence="2 3">
    <name type="scientific">Paragonimus heterotremus</name>
    <dbReference type="NCBI Taxonomy" id="100268"/>
    <lineage>
        <taxon>Eukaryota</taxon>
        <taxon>Metazoa</taxon>
        <taxon>Spiralia</taxon>
        <taxon>Lophotrochozoa</taxon>
        <taxon>Platyhelminthes</taxon>
        <taxon>Trematoda</taxon>
        <taxon>Digenea</taxon>
        <taxon>Plagiorchiida</taxon>
        <taxon>Troglotremata</taxon>
        <taxon>Troglotrematidae</taxon>
        <taxon>Paragonimus</taxon>
    </lineage>
</organism>
<dbReference type="Proteomes" id="UP000748531">
    <property type="component" value="Unassembled WGS sequence"/>
</dbReference>
<dbReference type="Gene3D" id="3.40.33.10">
    <property type="entry name" value="CAP"/>
    <property type="match status" value="1"/>
</dbReference>
<keyword evidence="1" id="KW-0732">Signal</keyword>